<dbReference type="InterPro" id="IPR051681">
    <property type="entry name" value="Ser/Thr_Kinases-Pseudokinases"/>
</dbReference>
<dbReference type="InterPro" id="IPR008271">
    <property type="entry name" value="Ser/Thr_kinase_AS"/>
</dbReference>
<dbReference type="PANTHER" id="PTHR44329">
    <property type="entry name" value="SERINE/THREONINE-PROTEIN KINASE TNNI3K-RELATED"/>
    <property type="match status" value="1"/>
</dbReference>
<accession>A0A8X8BBU1</accession>
<dbReference type="GO" id="GO:0004674">
    <property type="term" value="F:protein serine/threonine kinase activity"/>
    <property type="evidence" value="ECO:0007669"/>
    <property type="project" value="UniProtKB-KW"/>
</dbReference>
<keyword evidence="1 7" id="KW-0723">Serine/threonine-protein kinase</keyword>
<name>A0A8X8BBU1_BRACI</name>
<dbReference type="InterPro" id="IPR001245">
    <property type="entry name" value="Ser-Thr/Tyr_kinase_cat_dom"/>
</dbReference>
<feature type="binding site" evidence="6">
    <location>
        <position position="87"/>
    </location>
    <ligand>
        <name>ATP</name>
        <dbReference type="ChEBI" id="CHEBI:30616"/>
    </ligand>
</feature>
<organism evidence="9 10">
    <name type="scientific">Brassica carinata</name>
    <name type="common">Ethiopian mustard</name>
    <name type="synonym">Abyssinian cabbage</name>
    <dbReference type="NCBI Taxonomy" id="52824"/>
    <lineage>
        <taxon>Eukaryota</taxon>
        <taxon>Viridiplantae</taxon>
        <taxon>Streptophyta</taxon>
        <taxon>Embryophyta</taxon>
        <taxon>Tracheophyta</taxon>
        <taxon>Spermatophyta</taxon>
        <taxon>Magnoliopsida</taxon>
        <taxon>eudicotyledons</taxon>
        <taxon>Gunneridae</taxon>
        <taxon>Pentapetalae</taxon>
        <taxon>rosids</taxon>
        <taxon>malvids</taxon>
        <taxon>Brassicales</taxon>
        <taxon>Brassicaceae</taxon>
        <taxon>Brassiceae</taxon>
        <taxon>Brassica</taxon>
    </lineage>
</organism>
<comment type="similarity">
    <text evidence="7">Belongs to the protein kinase superfamily.</text>
</comment>
<dbReference type="PROSITE" id="PS50011">
    <property type="entry name" value="PROTEIN_KINASE_DOM"/>
    <property type="match status" value="1"/>
</dbReference>
<dbReference type="FunFam" id="1.10.510.10:FF:001469">
    <property type="entry name" value="TKL family protein kinase"/>
    <property type="match status" value="1"/>
</dbReference>
<proteinExistence type="inferred from homology"/>
<dbReference type="PRINTS" id="PR00109">
    <property type="entry name" value="TYRKINASE"/>
</dbReference>
<evidence type="ECO:0000256" key="3">
    <source>
        <dbReference type="ARBA" id="ARBA00022741"/>
    </source>
</evidence>
<dbReference type="Proteomes" id="UP000886595">
    <property type="component" value="Unassembled WGS sequence"/>
</dbReference>
<dbReference type="GO" id="GO:0005524">
    <property type="term" value="F:ATP binding"/>
    <property type="evidence" value="ECO:0007669"/>
    <property type="project" value="UniProtKB-UniRule"/>
</dbReference>
<keyword evidence="3 6" id="KW-0547">Nucleotide-binding</keyword>
<dbReference type="SUPFAM" id="SSF56112">
    <property type="entry name" value="Protein kinase-like (PK-like)"/>
    <property type="match status" value="1"/>
</dbReference>
<evidence type="ECO:0000256" key="1">
    <source>
        <dbReference type="ARBA" id="ARBA00022527"/>
    </source>
</evidence>
<comment type="caution">
    <text evidence="9">The sequence shown here is derived from an EMBL/GenBank/DDBJ whole genome shotgun (WGS) entry which is preliminary data.</text>
</comment>
<dbReference type="PROSITE" id="PS00107">
    <property type="entry name" value="PROTEIN_KINASE_ATP"/>
    <property type="match status" value="1"/>
</dbReference>
<dbReference type="Gene3D" id="1.10.510.10">
    <property type="entry name" value="Transferase(Phosphotransferase) domain 1"/>
    <property type="match status" value="1"/>
</dbReference>
<dbReference type="InterPro" id="IPR011009">
    <property type="entry name" value="Kinase-like_dom_sf"/>
</dbReference>
<keyword evidence="2" id="KW-0808">Transferase</keyword>
<feature type="domain" description="Protein kinase" evidence="8">
    <location>
        <begin position="59"/>
        <end position="323"/>
    </location>
</feature>
<dbReference type="PANTHER" id="PTHR44329:SF84">
    <property type="entry name" value="PROTEIN KINASE LIKE PROTEIN"/>
    <property type="match status" value="1"/>
</dbReference>
<keyword evidence="10" id="KW-1185">Reference proteome</keyword>
<evidence type="ECO:0000256" key="7">
    <source>
        <dbReference type="RuleBase" id="RU000304"/>
    </source>
</evidence>
<evidence type="ECO:0000256" key="4">
    <source>
        <dbReference type="ARBA" id="ARBA00022777"/>
    </source>
</evidence>
<reference evidence="9 10" key="1">
    <citation type="submission" date="2020-02" db="EMBL/GenBank/DDBJ databases">
        <authorList>
            <person name="Ma Q."/>
            <person name="Huang Y."/>
            <person name="Song X."/>
            <person name="Pei D."/>
        </authorList>
    </citation>
    <scope>NUCLEOTIDE SEQUENCE [LARGE SCALE GENOMIC DNA]</scope>
    <source>
        <strain evidence="9">Sxm20200214</strain>
        <tissue evidence="9">Leaf</tissue>
    </source>
</reference>
<evidence type="ECO:0000313" key="10">
    <source>
        <dbReference type="Proteomes" id="UP000886595"/>
    </source>
</evidence>
<protein>
    <recommendedName>
        <fullName evidence="8">Protein kinase domain-containing protein</fullName>
    </recommendedName>
</protein>
<dbReference type="CDD" id="cd13999">
    <property type="entry name" value="STKc_MAP3K-like"/>
    <property type="match status" value="1"/>
</dbReference>
<dbReference type="AlphaFoldDB" id="A0A8X8BBU1"/>
<dbReference type="Pfam" id="PF07714">
    <property type="entry name" value="PK_Tyr_Ser-Thr"/>
    <property type="match status" value="1"/>
</dbReference>
<evidence type="ECO:0000259" key="8">
    <source>
        <dbReference type="PROSITE" id="PS50011"/>
    </source>
</evidence>
<evidence type="ECO:0000256" key="5">
    <source>
        <dbReference type="ARBA" id="ARBA00022840"/>
    </source>
</evidence>
<dbReference type="InterPro" id="IPR017441">
    <property type="entry name" value="Protein_kinase_ATP_BS"/>
</dbReference>
<dbReference type="OrthoDB" id="4062651at2759"/>
<dbReference type="PROSITE" id="PS00108">
    <property type="entry name" value="PROTEIN_KINASE_ST"/>
    <property type="match status" value="1"/>
</dbReference>
<sequence>MRAQTYQQAQTMAIESAIPLHPNYPFLTTSFDSDGYESCDNNHFNFTISRESLLDPDDIVMGDMIGEGGNSVVYTGLYQTLVPVAVKVMQPSRTAAVSIQQKEKFQREVMYLSMIKHDSIVKFVGACIEPQMMIVTELLEGGTLQNLLWESRPKTLDLKMSLSYALDISRAMEFLHSKGLIHRDLKPKNVLVTSDMTHVKLADFGLAREETTSCCMTCEAGTYRWMAPEVLGHDLRIGDTLHYDHKADVYSFAIVLWELITNKQPFCGIPQVVVPYHVSKKKLRPSLMDIPGELVGIIASCWAEDPNARPEFKEITITLTNLLRAVCIDSTCESTEESASRVNLNSSIAQTVIDYPIANEEDDHDDTYEGSTPNLIQGSNCQVTEPKKKKGNKNKKVMKLISPLFKMFRACLYKP</sequence>
<evidence type="ECO:0000256" key="2">
    <source>
        <dbReference type="ARBA" id="ARBA00022679"/>
    </source>
</evidence>
<dbReference type="InterPro" id="IPR000719">
    <property type="entry name" value="Prot_kinase_dom"/>
</dbReference>
<evidence type="ECO:0000313" key="9">
    <source>
        <dbReference type="EMBL" id="KAG2329410.1"/>
    </source>
</evidence>
<evidence type="ECO:0000256" key="6">
    <source>
        <dbReference type="PROSITE-ProRule" id="PRU10141"/>
    </source>
</evidence>
<dbReference type="EMBL" id="JAAMPC010000001">
    <property type="protein sequence ID" value="KAG2329410.1"/>
    <property type="molecule type" value="Genomic_DNA"/>
</dbReference>
<gene>
    <name evidence="9" type="ORF">Bca52824_000590</name>
</gene>
<dbReference type="SMART" id="SM00220">
    <property type="entry name" value="S_TKc"/>
    <property type="match status" value="1"/>
</dbReference>
<keyword evidence="4" id="KW-0418">Kinase</keyword>
<keyword evidence="5 6" id="KW-0067">ATP-binding</keyword>